<protein>
    <recommendedName>
        <fullName evidence="1">RNA-directed DNA polymerase</fullName>
        <ecNumber evidence="1">2.7.7.49</ecNumber>
    </recommendedName>
</protein>
<dbReference type="Proteomes" id="UP001334084">
    <property type="component" value="Chromosome 3"/>
</dbReference>
<keyword evidence="6" id="KW-0378">Hydrolase</keyword>
<gene>
    <name evidence="10" type="ORF">VNE69_03259</name>
</gene>
<dbReference type="GO" id="GO:0004519">
    <property type="term" value="F:endonuclease activity"/>
    <property type="evidence" value="ECO:0007669"/>
    <property type="project" value="UniProtKB-KW"/>
</dbReference>
<keyword evidence="5" id="KW-0255">Endonuclease</keyword>
<dbReference type="Pfam" id="PF17921">
    <property type="entry name" value="Integrase_H2C2"/>
    <property type="match status" value="1"/>
</dbReference>
<dbReference type="Gene3D" id="3.30.420.10">
    <property type="entry name" value="Ribonuclease H-like superfamily/Ribonuclease H"/>
    <property type="match status" value="1"/>
</dbReference>
<dbReference type="Pfam" id="PF00665">
    <property type="entry name" value="rve"/>
    <property type="match status" value="1"/>
</dbReference>
<evidence type="ECO:0000256" key="4">
    <source>
        <dbReference type="ARBA" id="ARBA00022722"/>
    </source>
</evidence>
<evidence type="ECO:0000313" key="10">
    <source>
        <dbReference type="EMBL" id="WUR03048.1"/>
    </source>
</evidence>
<evidence type="ECO:0000256" key="1">
    <source>
        <dbReference type="ARBA" id="ARBA00012493"/>
    </source>
</evidence>
<dbReference type="InterPro" id="IPR043128">
    <property type="entry name" value="Rev_trsase/Diguanyl_cyclase"/>
</dbReference>
<evidence type="ECO:0000256" key="3">
    <source>
        <dbReference type="ARBA" id="ARBA00022695"/>
    </source>
</evidence>
<feature type="domain" description="Reverse transcriptase" evidence="8">
    <location>
        <begin position="424"/>
        <end position="601"/>
    </location>
</feature>
<dbReference type="Pfam" id="PF00078">
    <property type="entry name" value="RVT_1"/>
    <property type="match status" value="1"/>
</dbReference>
<dbReference type="GO" id="GO:0003964">
    <property type="term" value="F:RNA-directed DNA polymerase activity"/>
    <property type="evidence" value="ECO:0007669"/>
    <property type="project" value="UniProtKB-KW"/>
</dbReference>
<keyword evidence="4" id="KW-0540">Nuclease</keyword>
<dbReference type="GeneID" id="90540855"/>
<dbReference type="Gene3D" id="3.30.70.270">
    <property type="match status" value="2"/>
</dbReference>
<dbReference type="SUPFAM" id="SSF56672">
    <property type="entry name" value="DNA/RNA polymerases"/>
    <property type="match status" value="1"/>
</dbReference>
<proteinExistence type="predicted"/>
<dbReference type="GO" id="GO:0005634">
    <property type="term" value="C:nucleus"/>
    <property type="evidence" value="ECO:0007669"/>
    <property type="project" value="UniProtKB-ARBA"/>
</dbReference>
<dbReference type="InterPro" id="IPR043502">
    <property type="entry name" value="DNA/RNA_pol_sf"/>
</dbReference>
<dbReference type="Gene3D" id="2.40.70.10">
    <property type="entry name" value="Acid Proteases"/>
    <property type="match status" value="1"/>
</dbReference>
<dbReference type="Pfam" id="PF13975">
    <property type="entry name" value="gag-asp_proteas"/>
    <property type="match status" value="1"/>
</dbReference>
<evidence type="ECO:0000256" key="5">
    <source>
        <dbReference type="ARBA" id="ARBA00022759"/>
    </source>
</evidence>
<dbReference type="SUPFAM" id="SSF53098">
    <property type="entry name" value="Ribonuclease H-like"/>
    <property type="match status" value="1"/>
</dbReference>
<keyword evidence="11" id="KW-1185">Reference proteome</keyword>
<evidence type="ECO:0000313" key="11">
    <source>
        <dbReference type="Proteomes" id="UP001334084"/>
    </source>
</evidence>
<dbReference type="Gene3D" id="3.10.10.10">
    <property type="entry name" value="HIV Type 1 Reverse Transcriptase, subunit A, domain 1"/>
    <property type="match status" value="1"/>
</dbReference>
<dbReference type="PANTHER" id="PTHR37984">
    <property type="entry name" value="PROTEIN CBG26694"/>
    <property type="match status" value="1"/>
</dbReference>
<keyword evidence="7" id="KW-0695">RNA-directed DNA polymerase</keyword>
<name>A0AAX4JAR0_9MICR</name>
<dbReference type="Pfam" id="PF17917">
    <property type="entry name" value="RT_RNaseH"/>
    <property type="match status" value="1"/>
</dbReference>
<keyword evidence="2" id="KW-0808">Transferase</keyword>
<evidence type="ECO:0000256" key="6">
    <source>
        <dbReference type="ARBA" id="ARBA00022801"/>
    </source>
</evidence>
<dbReference type="InterPro" id="IPR001584">
    <property type="entry name" value="Integrase_cat-core"/>
</dbReference>
<dbReference type="SUPFAM" id="SSF50630">
    <property type="entry name" value="Acid proteases"/>
    <property type="match status" value="1"/>
</dbReference>
<dbReference type="GO" id="GO:0015074">
    <property type="term" value="P:DNA integration"/>
    <property type="evidence" value="ECO:0007669"/>
    <property type="project" value="InterPro"/>
</dbReference>
<dbReference type="InterPro" id="IPR012337">
    <property type="entry name" value="RNaseH-like_sf"/>
</dbReference>
<accession>A0AAX4JAR0</accession>
<keyword evidence="3" id="KW-0548">Nucleotidyltransferase</keyword>
<dbReference type="CDD" id="cd00303">
    <property type="entry name" value="retropepsin_like"/>
    <property type="match status" value="1"/>
</dbReference>
<dbReference type="InterPro" id="IPR041373">
    <property type="entry name" value="RT_RNaseH"/>
</dbReference>
<evidence type="ECO:0000256" key="2">
    <source>
        <dbReference type="ARBA" id="ARBA00022679"/>
    </source>
</evidence>
<organism evidence="10 11">
    <name type="scientific">Vairimorpha necatrix</name>
    <dbReference type="NCBI Taxonomy" id="6039"/>
    <lineage>
        <taxon>Eukaryota</taxon>
        <taxon>Fungi</taxon>
        <taxon>Fungi incertae sedis</taxon>
        <taxon>Microsporidia</taxon>
        <taxon>Nosematidae</taxon>
        <taxon>Vairimorpha</taxon>
    </lineage>
</organism>
<dbReference type="InterPro" id="IPR036397">
    <property type="entry name" value="RNaseH_sf"/>
</dbReference>
<dbReference type="InterPro" id="IPR041588">
    <property type="entry name" value="Integrase_H2C2"/>
</dbReference>
<dbReference type="Gene3D" id="1.10.340.70">
    <property type="match status" value="1"/>
</dbReference>
<dbReference type="InterPro" id="IPR021109">
    <property type="entry name" value="Peptidase_aspartic_dom_sf"/>
</dbReference>
<dbReference type="AlphaFoldDB" id="A0AAX4JAR0"/>
<dbReference type="KEGG" id="vnx:VNE69_03259"/>
<dbReference type="CDD" id="cd09274">
    <property type="entry name" value="RNase_HI_RT_Ty3"/>
    <property type="match status" value="1"/>
</dbReference>
<dbReference type="CDD" id="cd01647">
    <property type="entry name" value="RT_LTR"/>
    <property type="match status" value="1"/>
</dbReference>
<dbReference type="PROSITE" id="PS50878">
    <property type="entry name" value="RT_POL"/>
    <property type="match status" value="1"/>
</dbReference>
<evidence type="ECO:0000259" key="8">
    <source>
        <dbReference type="PROSITE" id="PS50878"/>
    </source>
</evidence>
<dbReference type="InterPro" id="IPR000477">
    <property type="entry name" value="RT_dom"/>
</dbReference>
<dbReference type="GO" id="GO:0003676">
    <property type="term" value="F:nucleic acid binding"/>
    <property type="evidence" value="ECO:0007669"/>
    <property type="project" value="InterPro"/>
</dbReference>
<evidence type="ECO:0000256" key="7">
    <source>
        <dbReference type="ARBA" id="ARBA00022918"/>
    </source>
</evidence>
<dbReference type="PROSITE" id="PS50994">
    <property type="entry name" value="INTEGRASE"/>
    <property type="match status" value="1"/>
</dbReference>
<dbReference type="EMBL" id="CP142728">
    <property type="protein sequence ID" value="WUR03048.1"/>
    <property type="molecule type" value="Genomic_DNA"/>
</dbReference>
<sequence length="1158" mass="135107">MNLGNNQCWTNEQQVLILTNLIPDSRLDNEIFAKDCVTIRRNIIKIKYGASNCDILSEAFRILQISYRTITEYYDAIYERIVIYSAYYEISKTEFNRHMSECFFSGLGRNSNFEIVKARIQDNLQEALEYLKNLDKVINKEIERYENKITNNIVDNDEPKKHFDATNTRNNYNTRKWCSIHKNNSHQTKECFYNQHPNSRPANKGSRNLEETKIITEPMTKISTIILSGKINGKDAKLILDSGATKNFIGSKLATGLGLDIKEDATVDVKFANNQTETSCNSTLVKLEVNDLMECRLVKLQVLQEGPDEVILGTEFLHGNGFILNYKLGLVEYKNRNISFHDKSKECELDNLLFEKLNLATEKELKLNKTMDLYKLNNDKFKCIKTNTLQKIVYDKSLKYYEAHPYKVPLAYVGRLKEELARLESEEIIERCNSKFASPAFVIEKKNKDLRLVIDYRHVNKYILDEIYQIPNIHDNLLLLSGNLYFSQLDLTNGFNQAPIDVESRVITGFYILGKHYQYKRIPFGIKSGPKLFQRIISELLEEIDNVFVYIDDIVIYGKSKDAHDETLLQVLKTLYNHNLRINFDKSKFCKTEIEILGCIVNNRGIRANLKNLDEKILLKEPKTKKELQRLLGIINWFRTFVPNLSTKINQVTNLLKKTDTQKIKWSSSHTMEINNIVEIIKKNINLVSPDFNKKFILQCDASDTGMGSVLIQAHGLIGCYSKKFLSSEVNYSIVEKELFAIVKSMDHFRRIIQGNYVRIETDSKNCTFENKKISNRLERWKVLLNEFNFEIFSIDGMKNNIADHLSRCYIISQGKADKQKYDEKVRSYCTYANNSMGVKDLLKDNKQRIIISENKAKEFIKFIHEISEHCGEVIMYLNIKKHYWVHNIKRNITEVCHECRKCLINKERNKKKYSNVKIYSEIIFETISTDIYGPFSLEEFEGTYYSTKGFILTITDVFSRYTKIFFNEKIRSQEVIECLEVWQEHFTKPKKVVSDNGTQYTSHLVKNYLQKQGIKQQLIPAYHPQSNGVSERINRTISEMLRMNKKKNMKSIVKSIEHRINNNVNTTIGCSPREVVFKRSFYDLESKEMEYSQPSRTEVHDTDIVTCGQEVYRKNPSTNKLEPKYCGPYKVSEVGINGRWVKLIGYNDWIHLSQLKF</sequence>
<dbReference type="PANTHER" id="PTHR37984:SF5">
    <property type="entry name" value="PROTEIN NYNRIN-LIKE"/>
    <property type="match status" value="1"/>
</dbReference>
<reference evidence="10" key="1">
    <citation type="journal article" date="2024" name="BMC Genomics">
        <title>Functional annotation of a divergent genome using sequence and structure-based similarity.</title>
        <authorList>
            <person name="Svedberg D."/>
            <person name="Winiger R.R."/>
            <person name="Berg A."/>
            <person name="Sharma H."/>
            <person name="Tellgren-Roth C."/>
            <person name="Debrunner-Vossbrinck B.A."/>
            <person name="Vossbrinck C.R."/>
            <person name="Barandun J."/>
        </authorList>
    </citation>
    <scope>NUCLEOTIDE SEQUENCE</scope>
    <source>
        <strain evidence="10">Illinois isolate</strain>
    </source>
</reference>
<dbReference type="InterPro" id="IPR050951">
    <property type="entry name" value="Retrovirus_Pol_polyprotein"/>
</dbReference>
<feature type="domain" description="Integrase catalytic" evidence="9">
    <location>
        <begin position="931"/>
        <end position="1081"/>
    </location>
</feature>
<dbReference type="RefSeq" id="XP_065329193.1">
    <property type="nucleotide sequence ID" value="XM_065473121.1"/>
</dbReference>
<dbReference type="EC" id="2.7.7.49" evidence="1"/>
<dbReference type="GO" id="GO:0016787">
    <property type="term" value="F:hydrolase activity"/>
    <property type="evidence" value="ECO:0007669"/>
    <property type="project" value="UniProtKB-KW"/>
</dbReference>
<evidence type="ECO:0000259" key="9">
    <source>
        <dbReference type="PROSITE" id="PS50994"/>
    </source>
</evidence>